<gene>
    <name evidence="1" type="ORF">HFP15_17275</name>
</gene>
<dbReference type="Proteomes" id="UP000715441">
    <property type="component" value="Unassembled WGS sequence"/>
</dbReference>
<evidence type="ECO:0000313" key="1">
    <source>
        <dbReference type="EMBL" id="NKQ54636.1"/>
    </source>
</evidence>
<reference evidence="1 2" key="1">
    <citation type="submission" date="2020-04" db="EMBL/GenBank/DDBJ databases">
        <title>Novel species.</title>
        <authorList>
            <person name="Teo W.F.A."/>
            <person name="Lipun K."/>
            <person name="Srisuk N."/>
            <person name="Duangmal K."/>
        </authorList>
    </citation>
    <scope>NUCLEOTIDE SEQUENCE [LARGE SCALE GENOMIC DNA]</scope>
    <source>
        <strain evidence="1 2">K13G38</strain>
    </source>
</reference>
<proteinExistence type="predicted"/>
<keyword evidence="2" id="KW-1185">Reference proteome</keyword>
<dbReference type="EMBL" id="JAAXLS010000010">
    <property type="protein sequence ID" value="NKQ54636.1"/>
    <property type="molecule type" value="Genomic_DNA"/>
</dbReference>
<accession>A0ABX1J4B7</accession>
<protein>
    <submittedName>
        <fullName evidence="1">Uncharacterized protein</fullName>
    </submittedName>
</protein>
<sequence length="56" mass="6331">MPYKITHRSRPQEILFPTQLAAEDYAHRFGGGLENWKLVAAGTERKQDPAAESTMD</sequence>
<dbReference type="RefSeq" id="WP_168516730.1">
    <property type="nucleotide sequence ID" value="NZ_JAAXLS010000010.1"/>
</dbReference>
<comment type="caution">
    <text evidence="1">The sequence shown here is derived from an EMBL/GenBank/DDBJ whole genome shotgun (WGS) entry which is preliminary data.</text>
</comment>
<evidence type="ECO:0000313" key="2">
    <source>
        <dbReference type="Proteomes" id="UP000715441"/>
    </source>
</evidence>
<organism evidence="1 2">
    <name type="scientific">Amycolatopsis acididurans</name>
    <dbReference type="NCBI Taxonomy" id="2724524"/>
    <lineage>
        <taxon>Bacteria</taxon>
        <taxon>Bacillati</taxon>
        <taxon>Actinomycetota</taxon>
        <taxon>Actinomycetes</taxon>
        <taxon>Pseudonocardiales</taxon>
        <taxon>Pseudonocardiaceae</taxon>
        <taxon>Amycolatopsis</taxon>
    </lineage>
</organism>
<name>A0ABX1J4B7_9PSEU</name>